<dbReference type="PANTHER" id="PTHR10278">
    <property type="entry name" value="CORTICOTROPIN-RELEASING FACTOR-BINDING PROTEIN"/>
    <property type="match status" value="1"/>
</dbReference>
<evidence type="ECO:0000256" key="7">
    <source>
        <dbReference type="ARBA" id="ARBA00023180"/>
    </source>
</evidence>
<dbReference type="EMBL" id="BMAV01018360">
    <property type="protein sequence ID" value="GFY70643.1"/>
    <property type="molecule type" value="Genomic_DNA"/>
</dbReference>
<evidence type="ECO:0000256" key="5">
    <source>
        <dbReference type="ARBA" id="ARBA00022729"/>
    </source>
</evidence>
<gene>
    <name evidence="12" type="primary">CRHBP_0</name>
    <name evidence="12" type="ORF">TNIN_406091</name>
</gene>
<evidence type="ECO:0000259" key="10">
    <source>
        <dbReference type="Pfam" id="PF05428"/>
    </source>
</evidence>
<reference evidence="12" key="1">
    <citation type="submission" date="2020-08" db="EMBL/GenBank/DDBJ databases">
        <title>Multicomponent nature underlies the extraordinary mechanical properties of spider dragline silk.</title>
        <authorList>
            <person name="Kono N."/>
            <person name="Nakamura H."/>
            <person name="Mori M."/>
            <person name="Yoshida Y."/>
            <person name="Ohtoshi R."/>
            <person name="Malay A.D."/>
            <person name="Moran D.A.P."/>
            <person name="Tomita M."/>
            <person name="Numata K."/>
            <person name="Arakawa K."/>
        </authorList>
    </citation>
    <scope>NUCLEOTIDE SEQUENCE</scope>
</reference>
<keyword evidence="5" id="KW-0732">Signal</keyword>
<keyword evidence="6" id="KW-1015">Disulfide bond</keyword>
<dbReference type="InterPro" id="IPR056177">
    <property type="entry name" value="CRF-BP_N"/>
</dbReference>
<dbReference type="GO" id="GO:0051460">
    <property type="term" value="P:negative regulation of corticotropin secretion"/>
    <property type="evidence" value="ECO:0007669"/>
    <property type="project" value="TreeGrafter"/>
</dbReference>
<evidence type="ECO:0000313" key="13">
    <source>
        <dbReference type="Proteomes" id="UP000886998"/>
    </source>
</evidence>
<evidence type="ECO:0000256" key="6">
    <source>
        <dbReference type="ARBA" id="ARBA00023157"/>
    </source>
</evidence>
<dbReference type="AlphaFoldDB" id="A0A8X6YE49"/>
<protein>
    <recommendedName>
        <fullName evidence="3">Corticotropin-releasing factor-binding protein</fullName>
    </recommendedName>
    <alternativeName>
        <fullName evidence="9">Corticotropin-releasing hormone-binding protein</fullName>
    </alternativeName>
</protein>
<dbReference type="Pfam" id="PF23541">
    <property type="entry name" value="CRF-BP_C"/>
    <property type="match status" value="1"/>
</dbReference>
<dbReference type="GO" id="GO:0005615">
    <property type="term" value="C:extracellular space"/>
    <property type="evidence" value="ECO:0007669"/>
    <property type="project" value="TreeGrafter"/>
</dbReference>
<dbReference type="GO" id="GO:0051424">
    <property type="term" value="F:corticotropin-releasing hormone binding"/>
    <property type="evidence" value="ECO:0007669"/>
    <property type="project" value="InterPro"/>
</dbReference>
<dbReference type="GO" id="GO:0009755">
    <property type="term" value="P:hormone-mediated signaling pathway"/>
    <property type="evidence" value="ECO:0007669"/>
    <property type="project" value="TreeGrafter"/>
</dbReference>
<dbReference type="PANTHER" id="PTHR10278:SF0">
    <property type="entry name" value="CORTICOTROPIN-RELEASING FACTOR-BINDING PROTEIN"/>
    <property type="match status" value="1"/>
</dbReference>
<dbReference type="Pfam" id="PF05428">
    <property type="entry name" value="CRF-BP_N"/>
    <property type="match status" value="1"/>
</dbReference>
<feature type="domain" description="Corticotropin-releasing factor binding protein C-terminal" evidence="11">
    <location>
        <begin position="332"/>
        <end position="394"/>
    </location>
</feature>
<comment type="function">
    <text evidence="8">Binds CRF and inactivates it. May prevent inappropriate pituitary-adrenal stimulation in pregnancy.</text>
</comment>
<keyword evidence="13" id="KW-1185">Reference proteome</keyword>
<comment type="similarity">
    <text evidence="2">Belongs to the CRF-binding protein family.</text>
</comment>
<dbReference type="Gene3D" id="2.60.120.290">
    <property type="entry name" value="Spermadhesin, CUB domain"/>
    <property type="match status" value="1"/>
</dbReference>
<comment type="caution">
    <text evidence="12">The sequence shown here is derived from an EMBL/GenBank/DDBJ whole genome shotgun (WGS) entry which is preliminary data.</text>
</comment>
<proteinExistence type="inferred from homology"/>
<evidence type="ECO:0000256" key="4">
    <source>
        <dbReference type="ARBA" id="ARBA00022525"/>
    </source>
</evidence>
<organism evidence="12 13">
    <name type="scientific">Trichonephila inaurata madagascariensis</name>
    <dbReference type="NCBI Taxonomy" id="2747483"/>
    <lineage>
        <taxon>Eukaryota</taxon>
        <taxon>Metazoa</taxon>
        <taxon>Ecdysozoa</taxon>
        <taxon>Arthropoda</taxon>
        <taxon>Chelicerata</taxon>
        <taxon>Arachnida</taxon>
        <taxon>Araneae</taxon>
        <taxon>Araneomorphae</taxon>
        <taxon>Entelegynae</taxon>
        <taxon>Araneoidea</taxon>
        <taxon>Nephilidae</taxon>
        <taxon>Trichonephila</taxon>
        <taxon>Trichonephila inaurata</taxon>
    </lineage>
</organism>
<evidence type="ECO:0000313" key="12">
    <source>
        <dbReference type="EMBL" id="GFY70643.1"/>
    </source>
</evidence>
<accession>A0A8X6YE49</accession>
<dbReference type="InterPro" id="IPR008435">
    <property type="entry name" value="CRF-bd"/>
</dbReference>
<dbReference type="InterPro" id="IPR056178">
    <property type="entry name" value="CRF-BP_C"/>
</dbReference>
<sequence>MHDAFDYSRNLVENQQILSMSFEDPRLEDDLSLNLLEPVQLEVDEEGQCIFVKSEEGFYSFTSPGTGDQVCGLYIIAEPDKEVEFEFQSFDISCTKGGLISVIDGWELNGQFFPSPHDHPLPAEKRYTEFCGKSKPRKSFRSSQNVGLLEFRIPTKGQGFSVVVRFHPNPKPCNAVLQDPTGTYTLRNFNRKSNCSISVIFPLSVRILASSVGIQSGWPQNSLEFETGLLSKLENDRSTGIKRPIKDFCNGLKYYHCIAVHQRKIRTEFRFSDKTLGSAFDGEFVVGFWDKLGAHFLSAPNMVGGTINTGLSEVRVNIPNVFEVNGFCRKRGIHDYVEIRGGDGLDPNLMKVAIDYCGLKSLPSEHPISVACGNTAVRLVSSGHFENSVTFSFDIPADFSSLDLVCPSFLESL</sequence>
<dbReference type="Proteomes" id="UP000886998">
    <property type="component" value="Unassembled WGS sequence"/>
</dbReference>
<name>A0A8X6YE49_9ARAC</name>
<evidence type="ECO:0000256" key="2">
    <source>
        <dbReference type="ARBA" id="ARBA00008313"/>
    </source>
</evidence>
<dbReference type="InterPro" id="IPR035914">
    <property type="entry name" value="Sperma_CUB_dom_sf"/>
</dbReference>
<evidence type="ECO:0000256" key="1">
    <source>
        <dbReference type="ARBA" id="ARBA00004613"/>
    </source>
</evidence>
<keyword evidence="4" id="KW-0964">Secreted</keyword>
<dbReference type="SUPFAM" id="SSF49854">
    <property type="entry name" value="Spermadhesin, CUB domain"/>
    <property type="match status" value="1"/>
</dbReference>
<dbReference type="OrthoDB" id="10056927at2759"/>
<evidence type="ECO:0000259" key="11">
    <source>
        <dbReference type="Pfam" id="PF23541"/>
    </source>
</evidence>
<evidence type="ECO:0000256" key="8">
    <source>
        <dbReference type="ARBA" id="ARBA00024997"/>
    </source>
</evidence>
<keyword evidence="7" id="KW-0325">Glycoprotein</keyword>
<evidence type="ECO:0000256" key="9">
    <source>
        <dbReference type="ARBA" id="ARBA00033162"/>
    </source>
</evidence>
<comment type="subcellular location">
    <subcellularLocation>
        <location evidence="1">Secreted</location>
    </subcellularLocation>
</comment>
<evidence type="ECO:0000256" key="3">
    <source>
        <dbReference type="ARBA" id="ARBA00015713"/>
    </source>
</evidence>
<feature type="domain" description="Corticotropin-releasing factor binding protein N-terminal" evidence="10">
    <location>
        <begin position="48"/>
        <end position="166"/>
    </location>
</feature>